<keyword evidence="1" id="KW-0472">Membrane</keyword>
<dbReference type="EMBL" id="JABZRE010000002">
    <property type="protein sequence ID" value="MBF1306420.1"/>
    <property type="molecule type" value="Genomic_DNA"/>
</dbReference>
<dbReference type="Proteomes" id="UP000758611">
    <property type="component" value="Unassembled WGS sequence"/>
</dbReference>
<keyword evidence="1" id="KW-0812">Transmembrane</keyword>
<evidence type="ECO:0000313" key="3">
    <source>
        <dbReference type="Proteomes" id="UP000758611"/>
    </source>
</evidence>
<gene>
    <name evidence="2" type="ORF">HXM94_01335</name>
</gene>
<dbReference type="RefSeq" id="WP_278476983.1">
    <property type="nucleotide sequence ID" value="NZ_JABZRE010000002.1"/>
</dbReference>
<keyword evidence="1" id="KW-1133">Transmembrane helix</keyword>
<name>A0A930E0P0_9FIRM</name>
<evidence type="ECO:0000313" key="2">
    <source>
        <dbReference type="EMBL" id="MBF1306420.1"/>
    </source>
</evidence>
<organism evidence="2 3">
    <name type="scientific">Parvimonas micra</name>
    <dbReference type="NCBI Taxonomy" id="33033"/>
    <lineage>
        <taxon>Bacteria</taxon>
        <taxon>Bacillati</taxon>
        <taxon>Bacillota</taxon>
        <taxon>Tissierellia</taxon>
        <taxon>Tissierellales</taxon>
        <taxon>Peptoniphilaceae</taxon>
        <taxon>Parvimonas</taxon>
    </lineage>
</organism>
<dbReference type="AlphaFoldDB" id="A0A930E0P0"/>
<reference evidence="2" key="1">
    <citation type="submission" date="2020-04" db="EMBL/GenBank/DDBJ databases">
        <title>Deep metagenomics examines the oral microbiome during advanced dental caries in children, revealing novel taxa and co-occurrences with host molecules.</title>
        <authorList>
            <person name="Baker J.L."/>
            <person name="Morton J.T."/>
            <person name="Dinis M."/>
            <person name="Alvarez R."/>
            <person name="Tran N.C."/>
            <person name="Knight R."/>
            <person name="Edlund A."/>
        </authorList>
    </citation>
    <scope>NUCLEOTIDE SEQUENCE</scope>
    <source>
        <strain evidence="2">JCVI_23_bin.11</strain>
    </source>
</reference>
<sequence length="270" mass="31507">MKIIDSLRNHLVEIRDRFDPQKVKKIKKIRDFKSKKTRFIIYTSIVLFSLGFGLINLFKQEELSERNFRDKIIQNELKSSKEEISNWNLVDKIPFKNSFISIYQFQNKDGLNFLIIDRSNNQILFKTTIDTVKSEPKSDDPIALIQLLVFLSDTGREGKLNSFAKTENGWEVNGKEFKVELRYGQLVKVNDEEISQYPNVYLSQPAIRRLMKSFEKDPKKMMIGRVTIDEGELLITTREKDTGDGAPVYEIRSNSNSEVKITENKLIKKE</sequence>
<comment type="caution">
    <text evidence="2">The sequence shown here is derived from an EMBL/GenBank/DDBJ whole genome shotgun (WGS) entry which is preliminary data.</text>
</comment>
<protein>
    <submittedName>
        <fullName evidence="2">Uncharacterized protein</fullName>
    </submittedName>
</protein>
<accession>A0A930E0P0</accession>
<evidence type="ECO:0000256" key="1">
    <source>
        <dbReference type="SAM" id="Phobius"/>
    </source>
</evidence>
<proteinExistence type="predicted"/>
<feature type="transmembrane region" description="Helical" evidence="1">
    <location>
        <begin position="39"/>
        <end position="58"/>
    </location>
</feature>